<comment type="caution">
    <text evidence="2">The sequence shown here is derived from an EMBL/GenBank/DDBJ whole genome shotgun (WGS) entry which is preliminary data.</text>
</comment>
<dbReference type="InterPro" id="IPR036594">
    <property type="entry name" value="Meth_synthase_dom"/>
</dbReference>
<feature type="domain" description="B12-binding" evidence="1">
    <location>
        <begin position="191"/>
        <end position="315"/>
    </location>
</feature>
<gene>
    <name evidence="2" type="ORF">CARN2_0141</name>
</gene>
<dbReference type="CDD" id="cd01104">
    <property type="entry name" value="HTH_MlrA-CarA"/>
    <property type="match status" value="1"/>
</dbReference>
<protein>
    <submittedName>
        <fullName evidence="2">Putative MerR-family transcriptional regulator with cobalamin-binding domain</fullName>
    </submittedName>
</protein>
<evidence type="ECO:0000259" key="1">
    <source>
        <dbReference type="PROSITE" id="PS51332"/>
    </source>
</evidence>
<sequence>MNDRTASSALRMNIAAVERDTGIPKDTLRVWERRYGFPQPLRDAMDERQYPLDQVEKLRLIKRLMGAGHRPGRIVGLPTEHLDALARAQEGPAQAPIARTQAQTQSLHDLQLIKQHDAEKLRRELVQAQMRLGLGRFVTEIAAPLVTEVGEAWMRGDLEIFEEHLFSEIMHRVLRAGIAAVPGPKSPAAARPRVLLTTMPQEPHGMGLLMAEAMLALEGCHCVSLGVQTPLWNMLLAVRAHRSDVLVLSFSGVPPQTQVLDVLAELRDKLPAHVALWAGGSSPALKRAAPGIQVTRALGSLAEAVAAWRSAHPSPPAVDGAA</sequence>
<dbReference type="GO" id="GO:0046872">
    <property type="term" value="F:metal ion binding"/>
    <property type="evidence" value="ECO:0007669"/>
    <property type="project" value="InterPro"/>
</dbReference>
<dbReference type="InterPro" id="IPR000551">
    <property type="entry name" value="MerR-type_HTH_dom"/>
</dbReference>
<name>E6PVL0_9ZZZZ</name>
<dbReference type="GO" id="GO:0003677">
    <property type="term" value="F:DNA binding"/>
    <property type="evidence" value="ECO:0007669"/>
    <property type="project" value="InterPro"/>
</dbReference>
<organism evidence="2">
    <name type="scientific">mine drainage metagenome</name>
    <dbReference type="NCBI Taxonomy" id="410659"/>
    <lineage>
        <taxon>unclassified sequences</taxon>
        <taxon>metagenomes</taxon>
        <taxon>ecological metagenomes</taxon>
    </lineage>
</organism>
<dbReference type="Pfam" id="PF02607">
    <property type="entry name" value="B12-binding_2"/>
    <property type="match status" value="1"/>
</dbReference>
<accession>E6PVL0</accession>
<dbReference type="InterPro" id="IPR006158">
    <property type="entry name" value="Cobalamin-bd"/>
</dbReference>
<reference evidence="2" key="1">
    <citation type="submission" date="2009-10" db="EMBL/GenBank/DDBJ databases">
        <title>Diversity of trophic interactions inside an arsenic-rich microbial ecosystem.</title>
        <authorList>
            <person name="Bertin P.N."/>
            <person name="Heinrich-Salmeron A."/>
            <person name="Pelletier E."/>
            <person name="Goulhen-Chollet F."/>
            <person name="Arsene-Ploetze F."/>
            <person name="Gallien S."/>
            <person name="Calteau A."/>
            <person name="Vallenet D."/>
            <person name="Casiot C."/>
            <person name="Chane-Woon-Ming B."/>
            <person name="Giloteaux L."/>
            <person name="Barakat M."/>
            <person name="Bonnefoy V."/>
            <person name="Bruneel O."/>
            <person name="Chandler M."/>
            <person name="Cleiss J."/>
            <person name="Duran R."/>
            <person name="Elbaz-Poulichet F."/>
            <person name="Fonknechten N."/>
            <person name="Lauga B."/>
            <person name="Mornico D."/>
            <person name="Ortet P."/>
            <person name="Schaeffer C."/>
            <person name="Siguier P."/>
            <person name="Alexander Thil Smith A."/>
            <person name="Van Dorsselaer A."/>
            <person name="Weissenbach J."/>
            <person name="Medigue C."/>
            <person name="Le Paslier D."/>
        </authorList>
    </citation>
    <scope>NUCLEOTIDE SEQUENCE</scope>
</reference>
<dbReference type="PROSITE" id="PS51332">
    <property type="entry name" value="B12_BINDING"/>
    <property type="match status" value="1"/>
</dbReference>
<dbReference type="GO" id="GO:0031419">
    <property type="term" value="F:cobalamin binding"/>
    <property type="evidence" value="ECO:0007669"/>
    <property type="project" value="InterPro"/>
</dbReference>
<dbReference type="Gene3D" id="1.10.1660.10">
    <property type="match status" value="1"/>
</dbReference>
<dbReference type="SUPFAM" id="SSF46955">
    <property type="entry name" value="Putative DNA-binding domain"/>
    <property type="match status" value="1"/>
</dbReference>
<dbReference type="SUPFAM" id="SSF52242">
    <property type="entry name" value="Cobalamin (vitamin B12)-binding domain"/>
    <property type="match status" value="1"/>
</dbReference>
<evidence type="ECO:0000313" key="2">
    <source>
        <dbReference type="EMBL" id="CBH98967.1"/>
    </source>
</evidence>
<dbReference type="InterPro" id="IPR009061">
    <property type="entry name" value="DNA-bd_dom_put_sf"/>
</dbReference>
<dbReference type="GO" id="GO:0006355">
    <property type="term" value="P:regulation of DNA-templated transcription"/>
    <property type="evidence" value="ECO:0007669"/>
    <property type="project" value="InterPro"/>
</dbReference>
<dbReference type="InterPro" id="IPR003759">
    <property type="entry name" value="Cbl-bd_cap"/>
</dbReference>
<dbReference type="EMBL" id="CABM01000065">
    <property type="protein sequence ID" value="CBH98967.1"/>
    <property type="molecule type" value="Genomic_DNA"/>
</dbReference>
<dbReference type="Pfam" id="PF13411">
    <property type="entry name" value="MerR_1"/>
    <property type="match status" value="1"/>
</dbReference>
<dbReference type="Gene3D" id="3.40.50.280">
    <property type="entry name" value="Cobalamin-binding domain"/>
    <property type="match status" value="1"/>
</dbReference>
<dbReference type="AlphaFoldDB" id="E6PVL0"/>
<proteinExistence type="predicted"/>
<dbReference type="InterPro" id="IPR036724">
    <property type="entry name" value="Cobalamin-bd_sf"/>
</dbReference>
<dbReference type="CDD" id="cd02065">
    <property type="entry name" value="B12-binding_like"/>
    <property type="match status" value="1"/>
</dbReference>
<dbReference type="Gene3D" id="1.10.1240.10">
    <property type="entry name" value="Methionine synthase domain"/>
    <property type="match status" value="1"/>
</dbReference>